<dbReference type="SUPFAM" id="SSF51735">
    <property type="entry name" value="NAD(P)-binding Rossmann-fold domains"/>
    <property type="match status" value="1"/>
</dbReference>
<reference evidence="9 12" key="2">
    <citation type="submission" date="2016-07" db="EMBL/GenBank/DDBJ databases">
        <title>Complete genome sequences of Bordetella pseudohinzii.</title>
        <authorList>
            <person name="Spilker T."/>
            <person name="Darrah R."/>
            <person name="LiPuma J.J."/>
        </authorList>
    </citation>
    <scope>NUCLEOTIDE SEQUENCE [LARGE SCALE GENOMIC DNA]</scope>
    <source>
        <strain evidence="9 12">HI4681</strain>
    </source>
</reference>
<comment type="catalytic activity">
    <reaction evidence="6">
        <text>3-hydroxy-2-methylpropanoate + NAD(+) = 2-methyl-3-oxopropanoate + NADH + H(+)</text>
        <dbReference type="Rhea" id="RHEA:17681"/>
        <dbReference type="ChEBI" id="CHEBI:11805"/>
        <dbReference type="ChEBI" id="CHEBI:15378"/>
        <dbReference type="ChEBI" id="CHEBI:57540"/>
        <dbReference type="ChEBI" id="CHEBI:57700"/>
        <dbReference type="ChEBI" id="CHEBI:57945"/>
        <dbReference type="EC" id="1.1.1.31"/>
    </reaction>
</comment>
<evidence type="ECO:0000313" key="9">
    <source>
        <dbReference type="EMBL" id="ANY16833.1"/>
    </source>
</evidence>
<dbReference type="InterPro" id="IPR015815">
    <property type="entry name" value="HIBADH-related"/>
</dbReference>
<comment type="similarity">
    <text evidence="1 6">Belongs to the HIBADH-related family.</text>
</comment>
<dbReference type="InterPro" id="IPR029154">
    <property type="entry name" value="HIBADH-like_NADP-bd"/>
</dbReference>
<dbReference type="EC" id="1.1.1.31" evidence="6"/>
<accession>A0A0M7GCR6</accession>
<dbReference type="GO" id="GO:0051287">
    <property type="term" value="F:NAD binding"/>
    <property type="evidence" value="ECO:0007669"/>
    <property type="project" value="InterPro"/>
</dbReference>
<sequence>MARIGFIGLGAMGLPMACNLVKRGHEVLGFDSAARPTFTASGGRMAGSVREVVDHADTLFTMLPNGPIVLDVVASQILPHSRPGQLLVDCSTIGVPSARQLHALAAERGLGVLDAPVTGGVGGAQAATLTIMVGGDEAAFGAARELLSAMGSKLVYAGGAGNGQAVKICNNMAAGIIKIAISEAFVLARQLGVDERVFFEVAAAGSAQAFALTRTCPVPGLVESSPSSRGYQNGFATSLMLKDMVLAQEAAMASGAATVLGGAATHLYQLCANAGLGEQDNGIVYQYLSGQSA</sequence>
<organism evidence="10 11">
    <name type="scientific">Bordetella pseudohinzii</name>
    <dbReference type="NCBI Taxonomy" id="1331258"/>
    <lineage>
        <taxon>Bacteria</taxon>
        <taxon>Pseudomonadati</taxon>
        <taxon>Pseudomonadota</taxon>
        <taxon>Betaproteobacteria</taxon>
        <taxon>Burkholderiales</taxon>
        <taxon>Alcaligenaceae</taxon>
        <taxon>Bordetella</taxon>
    </lineage>
</organism>
<name>A0A0J6BUB0_9BORD</name>
<evidence type="ECO:0000256" key="1">
    <source>
        <dbReference type="ARBA" id="ARBA00009080"/>
    </source>
</evidence>
<dbReference type="PANTHER" id="PTHR22981">
    <property type="entry name" value="3-HYDROXYISOBUTYRATE DEHYDROGENASE-RELATED"/>
    <property type="match status" value="1"/>
</dbReference>
<dbReference type="KEGG" id="bpdz:BBN53_13625"/>
<evidence type="ECO:0000256" key="2">
    <source>
        <dbReference type="ARBA" id="ARBA00022456"/>
    </source>
</evidence>
<reference evidence="10 11" key="1">
    <citation type="submission" date="2015-09" db="EMBL/GenBank/DDBJ databases">
        <authorList>
            <person name="Jackson K.R."/>
            <person name="Lunt B.L."/>
            <person name="Fisher J.N.B."/>
            <person name="Gardner A.V."/>
            <person name="Bailey M.E."/>
            <person name="Deus L.M."/>
            <person name="Earl A.S."/>
            <person name="Gibby P.D."/>
            <person name="Hartmann K.A."/>
            <person name="Liu J.E."/>
            <person name="Manci A.M."/>
            <person name="Nielsen D.A."/>
            <person name="Solomon M.B."/>
            <person name="Breakwell D.P."/>
            <person name="Burnett S.H."/>
            <person name="Grose J.H."/>
        </authorList>
    </citation>
    <scope>NUCLEOTIDE SEQUENCE [LARGE SCALE GENOMIC DNA]</scope>
    <source>
        <strain evidence="10 11">2789STDY5608636</strain>
    </source>
</reference>
<dbReference type="InterPro" id="IPR006115">
    <property type="entry name" value="6PGDH_NADP-bd"/>
</dbReference>
<dbReference type="InterPro" id="IPR002204">
    <property type="entry name" value="3-OH-isobutyrate_DH-rel_CS"/>
</dbReference>
<dbReference type="PANTHER" id="PTHR22981:SF7">
    <property type="entry name" value="3-HYDROXYISOBUTYRATE DEHYDROGENASE, MITOCHONDRIAL"/>
    <property type="match status" value="1"/>
</dbReference>
<feature type="domain" description="3-hydroxyisobutyrate dehydrogenase-like NAD-binding" evidence="8">
    <location>
        <begin position="161"/>
        <end position="287"/>
    </location>
</feature>
<dbReference type="Gene3D" id="3.40.50.720">
    <property type="entry name" value="NAD(P)-binding Rossmann-like Domain"/>
    <property type="match status" value="1"/>
</dbReference>
<dbReference type="InterPro" id="IPR036291">
    <property type="entry name" value="NAD(P)-bd_dom_sf"/>
</dbReference>
<protein>
    <recommendedName>
        <fullName evidence="6">3-hydroxyisobutyrate dehydrogenase</fullName>
        <shortName evidence="6">HIBADH</shortName>
        <ecNumber evidence="6">1.1.1.31</ecNumber>
    </recommendedName>
</protein>
<keyword evidence="2 6" id="KW-0101">Branched-chain amino acid catabolism</keyword>
<feature type="domain" description="6-phosphogluconate dehydrogenase NADP-binding" evidence="7">
    <location>
        <begin position="3"/>
        <end position="158"/>
    </location>
</feature>
<dbReference type="OrthoDB" id="9777604at2"/>
<dbReference type="PIRSF" id="PIRSF000103">
    <property type="entry name" value="HIBADH"/>
    <property type="match status" value="1"/>
</dbReference>
<keyword evidence="12" id="KW-1185">Reference proteome</keyword>
<dbReference type="AlphaFoldDB" id="A0A0J6BUB0"/>
<keyword evidence="4 6" id="KW-0520">NAD</keyword>
<evidence type="ECO:0000259" key="7">
    <source>
        <dbReference type="Pfam" id="PF03446"/>
    </source>
</evidence>
<evidence type="ECO:0000313" key="10">
    <source>
        <dbReference type="EMBL" id="CUI92172.1"/>
    </source>
</evidence>
<evidence type="ECO:0000313" key="12">
    <source>
        <dbReference type="Proteomes" id="UP000092950"/>
    </source>
</evidence>
<dbReference type="InterPro" id="IPR008927">
    <property type="entry name" value="6-PGluconate_DH-like_C_sf"/>
</dbReference>
<dbReference type="PROSITE" id="PS00895">
    <property type="entry name" value="3_HYDROXYISOBUT_DH"/>
    <property type="match status" value="1"/>
</dbReference>
<dbReference type="EMBL" id="CYTV01000007">
    <property type="protein sequence ID" value="CUI92172.1"/>
    <property type="molecule type" value="Genomic_DNA"/>
</dbReference>
<dbReference type="RefSeq" id="WP_043208661.1">
    <property type="nucleotide sequence ID" value="NZ_CAJGUP010000232.1"/>
</dbReference>
<evidence type="ECO:0000259" key="8">
    <source>
        <dbReference type="Pfam" id="PF14833"/>
    </source>
</evidence>
<dbReference type="SUPFAM" id="SSF48179">
    <property type="entry name" value="6-phosphogluconate dehydrogenase C-terminal domain-like"/>
    <property type="match status" value="1"/>
</dbReference>
<evidence type="ECO:0000256" key="3">
    <source>
        <dbReference type="ARBA" id="ARBA00023002"/>
    </source>
</evidence>
<dbReference type="Gene3D" id="1.10.1040.10">
    <property type="entry name" value="N-(1-d-carboxylethyl)-l-norvaline Dehydrogenase, domain 2"/>
    <property type="match status" value="1"/>
</dbReference>
<dbReference type="FunFam" id="1.10.1040.10:FF:000006">
    <property type="entry name" value="3-hydroxyisobutyrate dehydrogenase"/>
    <property type="match status" value="1"/>
</dbReference>
<dbReference type="GO" id="GO:0050661">
    <property type="term" value="F:NADP binding"/>
    <property type="evidence" value="ECO:0007669"/>
    <property type="project" value="InterPro"/>
</dbReference>
<proteinExistence type="inferred from homology"/>
<comment type="pathway">
    <text evidence="6">Amino-acid degradation; L-valine degradation.</text>
</comment>
<evidence type="ECO:0000256" key="5">
    <source>
        <dbReference type="PIRSR" id="PIRSR000103-1"/>
    </source>
</evidence>
<dbReference type="NCBIfam" id="TIGR01692">
    <property type="entry name" value="HIBADH"/>
    <property type="match status" value="1"/>
</dbReference>
<accession>A0A0J6BUB0</accession>
<dbReference type="GO" id="GO:0006574">
    <property type="term" value="P:L-valine catabolic process"/>
    <property type="evidence" value="ECO:0007669"/>
    <property type="project" value="UniProtKB-UniPathway"/>
</dbReference>
<gene>
    <name evidence="10" type="primary">Hgd_2</name>
    <name evidence="9" type="ORF">BBN53_13625</name>
    <name evidence="10" type="ORF">ERS370011_02885</name>
</gene>
<dbReference type="EMBL" id="CP016440">
    <property type="protein sequence ID" value="ANY16833.1"/>
    <property type="molecule type" value="Genomic_DNA"/>
</dbReference>
<dbReference type="Proteomes" id="UP000092950">
    <property type="component" value="Chromosome"/>
</dbReference>
<dbReference type="InterPro" id="IPR011548">
    <property type="entry name" value="HIBADH"/>
</dbReference>
<evidence type="ECO:0000256" key="4">
    <source>
        <dbReference type="ARBA" id="ARBA00023027"/>
    </source>
</evidence>
<feature type="active site" evidence="5">
    <location>
        <position position="167"/>
    </location>
</feature>
<keyword evidence="3 6" id="KW-0560">Oxidoreductase</keyword>
<dbReference type="Pfam" id="PF14833">
    <property type="entry name" value="NAD_binding_11"/>
    <property type="match status" value="1"/>
</dbReference>
<evidence type="ECO:0000313" key="11">
    <source>
        <dbReference type="Proteomes" id="UP000053096"/>
    </source>
</evidence>
<dbReference type="Proteomes" id="UP000053096">
    <property type="component" value="Unassembled WGS sequence"/>
</dbReference>
<dbReference type="Pfam" id="PF03446">
    <property type="entry name" value="NAD_binding_2"/>
    <property type="match status" value="1"/>
</dbReference>
<dbReference type="InterPro" id="IPR013328">
    <property type="entry name" value="6PGD_dom2"/>
</dbReference>
<dbReference type="UniPathway" id="UPA00362"/>
<dbReference type="GO" id="GO:0008442">
    <property type="term" value="F:3-hydroxyisobutyrate dehydrogenase activity"/>
    <property type="evidence" value="ECO:0007669"/>
    <property type="project" value="UniProtKB-EC"/>
</dbReference>
<evidence type="ECO:0000256" key="6">
    <source>
        <dbReference type="RuleBase" id="RU910714"/>
    </source>
</evidence>